<dbReference type="EMBL" id="JACCJC010000017">
    <property type="protein sequence ID" value="KAF6236763.1"/>
    <property type="molecule type" value="Genomic_DNA"/>
</dbReference>
<feature type="region of interest" description="Disordered" evidence="1">
    <location>
        <begin position="106"/>
        <end position="133"/>
    </location>
</feature>
<sequence>MGSPNQEYLGQRLSAEHRTSNWDHKPQAIVYDPSLDKFETVERQNLNTDCNSFPVHLPWWRNKVDIYLDPENRSGFVATVKLDRLGAAKNWQRRLRHNYKVLHVKGLKPGTASRASSSSSTSIPVVKHGDHSV</sequence>
<keyword evidence="3" id="KW-1185">Reference proteome</keyword>
<name>A0A8H6FXU8_9LECA</name>
<dbReference type="AlphaFoldDB" id="A0A8H6FXU8"/>
<protein>
    <submittedName>
        <fullName evidence="2">Uncharacterized protein</fullName>
    </submittedName>
</protein>
<comment type="caution">
    <text evidence="2">The sequence shown here is derived from an EMBL/GenBank/DDBJ whole genome shotgun (WGS) entry which is preliminary data.</text>
</comment>
<dbReference type="OrthoDB" id="5411387at2759"/>
<evidence type="ECO:0000313" key="2">
    <source>
        <dbReference type="EMBL" id="KAF6236763.1"/>
    </source>
</evidence>
<proteinExistence type="predicted"/>
<reference evidence="2 3" key="1">
    <citation type="journal article" date="2020" name="Genomics">
        <title>Complete, high-quality genomes from long-read metagenomic sequencing of two wolf lichen thalli reveals enigmatic genome architecture.</title>
        <authorList>
            <person name="McKenzie S.K."/>
            <person name="Walston R.F."/>
            <person name="Allen J.L."/>
        </authorList>
    </citation>
    <scope>NUCLEOTIDE SEQUENCE [LARGE SCALE GENOMIC DNA]</scope>
    <source>
        <strain evidence="2">WasteWater2</strain>
    </source>
</reference>
<feature type="compositionally biased region" description="Low complexity" evidence="1">
    <location>
        <begin position="111"/>
        <end position="122"/>
    </location>
</feature>
<dbReference type="Proteomes" id="UP000578531">
    <property type="component" value="Unassembled WGS sequence"/>
</dbReference>
<dbReference type="RefSeq" id="XP_037166096.1">
    <property type="nucleotide sequence ID" value="XM_037306972.1"/>
</dbReference>
<accession>A0A8H6FXU8</accession>
<organism evidence="2 3">
    <name type="scientific">Letharia columbiana</name>
    <dbReference type="NCBI Taxonomy" id="112416"/>
    <lineage>
        <taxon>Eukaryota</taxon>
        <taxon>Fungi</taxon>
        <taxon>Dikarya</taxon>
        <taxon>Ascomycota</taxon>
        <taxon>Pezizomycotina</taxon>
        <taxon>Lecanoromycetes</taxon>
        <taxon>OSLEUM clade</taxon>
        <taxon>Lecanoromycetidae</taxon>
        <taxon>Lecanorales</taxon>
        <taxon>Lecanorineae</taxon>
        <taxon>Parmeliaceae</taxon>
        <taxon>Letharia</taxon>
    </lineage>
</organism>
<dbReference type="GeneID" id="59286718"/>
<evidence type="ECO:0000313" key="3">
    <source>
        <dbReference type="Proteomes" id="UP000578531"/>
    </source>
</evidence>
<evidence type="ECO:0000256" key="1">
    <source>
        <dbReference type="SAM" id="MobiDB-lite"/>
    </source>
</evidence>
<gene>
    <name evidence="2" type="ORF">HO173_005054</name>
</gene>